<accession>A0ABQ8B3M3</accession>
<evidence type="ECO:0000313" key="1">
    <source>
        <dbReference type="EMBL" id="KAH0898840.1"/>
    </source>
</evidence>
<evidence type="ECO:0000313" key="2">
    <source>
        <dbReference type="Proteomes" id="UP000824890"/>
    </source>
</evidence>
<proteinExistence type="predicted"/>
<sequence>MLSAPAWVSHSQRFTMSFNVQAALCFPLGEPLSALSGRHSMTRRLFLNLLCHGRADGRGGAAVFPALGLGSFRGTTPVEFDKYSKALYPPSYQYFQELLLWLLHLLQFVKVVNPAGRYPEPVGTSRDSYVIPTLNLATDVSMVLSSRGEVFPAVRTMGLYMTAPPSSAKLLGYFCVQAIRAQLYGMIGGRRHVIEFDKPEDPALRVLPYGYGPVYVVGALEAAGEIGR</sequence>
<dbReference type="Proteomes" id="UP000824890">
    <property type="component" value="Unassembled WGS sequence"/>
</dbReference>
<reference evidence="1 2" key="1">
    <citation type="submission" date="2021-05" db="EMBL/GenBank/DDBJ databases">
        <title>Genome Assembly of Synthetic Allotetraploid Brassica napus Reveals Homoeologous Exchanges between Subgenomes.</title>
        <authorList>
            <person name="Davis J.T."/>
        </authorList>
    </citation>
    <scope>NUCLEOTIDE SEQUENCE [LARGE SCALE GENOMIC DNA]</scope>
    <source>
        <strain evidence="2">cv. Da-Ae</strain>
        <tissue evidence="1">Seedling</tissue>
    </source>
</reference>
<dbReference type="EMBL" id="JAGKQM010000012">
    <property type="protein sequence ID" value="KAH0898840.1"/>
    <property type="molecule type" value="Genomic_DNA"/>
</dbReference>
<keyword evidence="2" id="KW-1185">Reference proteome</keyword>
<gene>
    <name evidence="1" type="ORF">HID58_048408</name>
</gene>
<name>A0ABQ8B3M3_BRANA</name>
<comment type="caution">
    <text evidence="1">The sequence shown here is derived from an EMBL/GenBank/DDBJ whole genome shotgun (WGS) entry which is preliminary data.</text>
</comment>
<organism evidence="1 2">
    <name type="scientific">Brassica napus</name>
    <name type="common">Rape</name>
    <dbReference type="NCBI Taxonomy" id="3708"/>
    <lineage>
        <taxon>Eukaryota</taxon>
        <taxon>Viridiplantae</taxon>
        <taxon>Streptophyta</taxon>
        <taxon>Embryophyta</taxon>
        <taxon>Tracheophyta</taxon>
        <taxon>Spermatophyta</taxon>
        <taxon>Magnoliopsida</taxon>
        <taxon>eudicotyledons</taxon>
        <taxon>Gunneridae</taxon>
        <taxon>Pentapetalae</taxon>
        <taxon>rosids</taxon>
        <taxon>malvids</taxon>
        <taxon>Brassicales</taxon>
        <taxon>Brassicaceae</taxon>
        <taxon>Brassiceae</taxon>
        <taxon>Brassica</taxon>
    </lineage>
</organism>
<protein>
    <submittedName>
        <fullName evidence="1">Uncharacterized protein</fullName>
    </submittedName>
</protein>